<organism evidence="2 3">
    <name type="scientific">Saccharothrix espanaensis (strain ATCC 51144 / DSM 44229 / JCM 9112 / NBRC 15066 / NRRL 15764)</name>
    <dbReference type="NCBI Taxonomy" id="1179773"/>
    <lineage>
        <taxon>Bacteria</taxon>
        <taxon>Bacillati</taxon>
        <taxon>Actinomycetota</taxon>
        <taxon>Actinomycetes</taxon>
        <taxon>Pseudonocardiales</taxon>
        <taxon>Pseudonocardiaceae</taxon>
        <taxon>Saccharothrix</taxon>
    </lineage>
</organism>
<dbReference type="OrthoDB" id="3686068at2"/>
<evidence type="ECO:0000313" key="3">
    <source>
        <dbReference type="Proteomes" id="UP000006281"/>
    </source>
</evidence>
<dbReference type="EMBL" id="HE804045">
    <property type="protein sequence ID" value="CCH31947.1"/>
    <property type="molecule type" value="Genomic_DNA"/>
</dbReference>
<evidence type="ECO:0000256" key="1">
    <source>
        <dbReference type="SAM" id="MobiDB-lite"/>
    </source>
</evidence>
<feature type="region of interest" description="Disordered" evidence="1">
    <location>
        <begin position="20"/>
        <end position="44"/>
    </location>
</feature>
<proteinExistence type="predicted"/>
<evidence type="ECO:0000313" key="2">
    <source>
        <dbReference type="EMBL" id="CCH31947.1"/>
    </source>
</evidence>
<keyword evidence="3" id="KW-1185">Reference proteome</keyword>
<dbReference type="HOGENOM" id="CLU_3029740_0_0_11"/>
<dbReference type="AlphaFoldDB" id="K0K2X8"/>
<sequence length="55" mass="5882">MACLKRPDGTMVLMNVGNQEDPQGAALNSPGGEIYSPQPPLTPDQVKAIITSDKW</sequence>
<reference evidence="2 3" key="1">
    <citation type="journal article" date="2012" name="BMC Genomics">
        <title>Complete genome sequence of Saccharothrix espanaensis DSM 44229T and comparison to the other completely sequenced Pseudonocardiaceae.</title>
        <authorList>
            <person name="Strobel T."/>
            <person name="Al-Dilaimi A."/>
            <person name="Blom J."/>
            <person name="Gessner A."/>
            <person name="Kalinowski J."/>
            <person name="Luzhetska M."/>
            <person name="Puhler A."/>
            <person name="Szczepanowski R."/>
            <person name="Bechthold A."/>
            <person name="Ruckert C."/>
        </authorList>
    </citation>
    <scope>NUCLEOTIDE SEQUENCE [LARGE SCALE GENOMIC DNA]</scope>
    <source>
        <strain evidence="3">ATCC 51144 / DSM 44229 / JCM 9112 / NBRC 15066 / NRRL 15764</strain>
    </source>
</reference>
<gene>
    <name evidence="2" type="ordered locus">BN6_46680</name>
</gene>
<dbReference type="KEGG" id="sesp:BN6_46680"/>
<dbReference type="RefSeq" id="WP_015102059.1">
    <property type="nucleotide sequence ID" value="NC_019673.1"/>
</dbReference>
<accession>K0K2X8</accession>
<dbReference type="PATRIC" id="fig|1179773.3.peg.4678"/>
<protein>
    <submittedName>
        <fullName evidence="2">Uncharacterized protein</fullName>
    </submittedName>
</protein>
<dbReference type="Proteomes" id="UP000006281">
    <property type="component" value="Chromosome"/>
</dbReference>
<name>K0K2X8_SACES</name>